<dbReference type="Gene3D" id="3.10.450.30">
    <property type="entry name" value="Microbial ribonucleases"/>
    <property type="match status" value="1"/>
</dbReference>
<evidence type="ECO:0000256" key="2">
    <source>
        <dbReference type="ARBA" id="ARBA00022737"/>
    </source>
</evidence>
<protein>
    <submittedName>
        <fullName evidence="7">RHS repeat-associated core domain-containing protein</fullName>
    </submittedName>
</protein>
<evidence type="ECO:0000256" key="5">
    <source>
        <dbReference type="SAM" id="SignalP"/>
    </source>
</evidence>
<dbReference type="InterPro" id="IPR006530">
    <property type="entry name" value="YD"/>
</dbReference>
<dbReference type="Pfam" id="PF00545">
    <property type="entry name" value="Ribonuclease"/>
    <property type="match status" value="1"/>
</dbReference>
<proteinExistence type="predicted"/>
<dbReference type="InterPro" id="IPR022385">
    <property type="entry name" value="Rhs_assc_core"/>
</dbReference>
<feature type="region of interest" description="Disordered" evidence="4">
    <location>
        <begin position="1870"/>
        <end position="1908"/>
    </location>
</feature>
<dbReference type="Pfam" id="PF05593">
    <property type="entry name" value="RHS_repeat"/>
    <property type="match status" value="2"/>
</dbReference>
<feature type="chain" id="PRO_5008747367" evidence="5">
    <location>
        <begin position="43"/>
        <end position="2133"/>
    </location>
</feature>
<dbReference type="RefSeq" id="WP_091116666.1">
    <property type="nucleotide sequence ID" value="NZ_FMHY01000002.1"/>
</dbReference>
<feature type="domain" description="Teneurin-like YD-shell" evidence="6">
    <location>
        <begin position="1626"/>
        <end position="1830"/>
    </location>
</feature>
<evidence type="ECO:0000313" key="8">
    <source>
        <dbReference type="Proteomes" id="UP000199696"/>
    </source>
</evidence>
<keyword evidence="5" id="KW-0732">Signal</keyword>
<dbReference type="SUPFAM" id="SSF53933">
    <property type="entry name" value="Microbial ribonucleases"/>
    <property type="match status" value="1"/>
</dbReference>
<dbReference type="Proteomes" id="UP000199696">
    <property type="component" value="Unassembled WGS sequence"/>
</dbReference>
<dbReference type="GO" id="GO:0003723">
    <property type="term" value="F:RNA binding"/>
    <property type="evidence" value="ECO:0007669"/>
    <property type="project" value="InterPro"/>
</dbReference>
<dbReference type="InterPro" id="IPR050708">
    <property type="entry name" value="T6SS_VgrG/RHS"/>
</dbReference>
<name>A0A1C6U251_9ACTN</name>
<dbReference type="PANTHER" id="PTHR32305:SF17">
    <property type="entry name" value="TRNA NUCLEASE WAPA"/>
    <property type="match status" value="1"/>
</dbReference>
<dbReference type="EMBL" id="FMHY01000002">
    <property type="protein sequence ID" value="SCL47959.1"/>
    <property type="molecule type" value="Genomic_DNA"/>
</dbReference>
<feature type="signal peptide" evidence="5">
    <location>
        <begin position="1"/>
        <end position="42"/>
    </location>
</feature>
<evidence type="ECO:0000259" key="6">
    <source>
        <dbReference type="Pfam" id="PF25023"/>
    </source>
</evidence>
<dbReference type="InterPro" id="IPR016191">
    <property type="entry name" value="Ribonuclease/ribotoxin"/>
</dbReference>
<sequence>MDAVRLPLPFRLRPGRARLLTAAATAVLMVTALISAPPAASAATEYRPPAPQQVPTVPVSPVAPAASTARAAMPDATRKPAPAWPAPGAAEVDLAAGAAAPVGAGALPVRVRPASAGAVSSAGRALAPAATPSRVRVEVLDRATTDRAGVRGVLLRMGRTDGVPGAGSAALTVDYAKFATAYGADWAARLRLVSMPVCALTEPGAKECVGTPLRSTNDLKAQTVSAAVPVSGTNSLVAVMAGDSSAAGDYKATSLQPSSTWTAGGNSGAFTWNYPMRVPPSLNGPAPSLALSYSSQSVDGRQAASNNQPSWAGEGFEANPGGFIERRYLGCGQDMDGSANNTRKTSDLCWATDNATLSLGGHSGELLYNATEGRWHLRSDDGSRIERKTGASNGDNNGEYWVVTTTDGTQYWFGVNRLPGWASGNPVTNSTLTVPVFGNHAGEPCHATAFIDSSCAQAWRWNLDYVVDLHGNSASYWYTKETNRYGRNLDANDATSYDRAGYLDHISYGTRRDNGVESVLSTPAPAQVVFGVADRCLSSCATHDAAHWPDTPWDQQCTGSNCGTVFSPTFWTTKRLATVTTQVRSGSSYSNVERWTLTHTFPDPGDGTRAGLWLSKISHAGLVGTTTTVPDIEFTGVQLPNRVDTIDFAAAMNWWRIAKIQTETGGTVSVTYSGPDCVAGQTPTPQTNTKRCYPSVWTPEGYSNPVTDWFHKYVVTTIYEQDNTGGVPPQGSPRVVHTYSYLDGAAWHYSDDDGLIEKKYKTWSSYRGYGRVAVTSGDPGEQTYTETRYFRGMDGDRAAPSGGTKSVTVDGFADADWFAGLTREVKTFNGPGGPVVSRETSDPWGSAATATRTINGDTVTARFTRVATTRNYTTLDAGRGERVTRTTTTYDSLGMATQVDDFGQDGVAGDEQCQKIDYGPRNDTLWLMDKVHRTRSYAVQCSATTGTLSDADVITEERTSFDGQAFGTAPTRGLATKTEKMTAWNAGTPTFATVSQGTYDAYGRVTAAWDAMNAKTTTAYTPATGGPVTATTVTNAMQHVASTTVNPAWGNNSAIIDANNKRTDLAYDGLGKLTAVWLPGRDKATQSASVTFSYLIRNNAATVVSTSRLNPAGAYNTAYALYDGLLRLRQTQSPSPSGGRLLTDTFYDTAGREAKKFDGYHVAGAPGTTLVTATERALVPTQTRTVYDGAGRPTASIFQPYDAERWRTSVYYAGDRTDTTPPAGGTATSTLTDARGRTVSVRQYHGTTPTPNTAGSWDTTSYAYNRKGQLTGVTDAMGNQWLYEYDLQGRRTKQTDPDTGVSTFGYDAADRITSSTDARGKKLAYLYDSLGRKRAVYDNVIGGTMRAQWYYDTIAKGRLSQSNRYVGGSAYQTKITGYTDQYQPTGVQVVIPASENNLAGTYDFSSAYNVDGSLASTSLPSTGGDLPAETLSYTYDALGQATTMTSQYGATNLSYVAGTTYNALGELDQLTLDTDDIAGGRVWQAFTHELETGRLTGVRVDRDTVAPNTLSDVRYTYDNSGNITKAVDVAPDPVDDTQCFTYDHLRRLTDAWTPSNGDCTATPSATALGGPAPYWHSWTFDQAGNRKTQVVHTSAGNTTTTYGYPAAKAAQPHTLSTTTTGSLVQNYKYDESGNTICRPAGTATNTCPAGTGSQVLTWDPEGHLETSTDSTGTTTYIYDADGNRLIRRDPAGKTLYLPGQELRYSNSTATTACTRYYMYGGSLVASRTAAGLTWLAADHQGTANVSVSANAAQTATVRRQNPYGNPRGGSPTWANDKGFVGGTIDNTGLTHLGAREYDAATGRFVSVDPVFDMQNPQSWTGYGYSSSSPVTFSDPSGLKECAGAYTCDGKGEGVGKPPKDECFNYTGTAQRRCDEKGPTGQNTSAGQATGGSGSGKNPTSNLPTIPPEKKRQLDNYIRMVIDQNPDTWNIPGSPAYNAIIVRLKHALFGSPTWKDYWEALDQMVVTTVVAVVGAALCPETAGAGCMLAVAAYAGAAGQCMDDCDDTQAVALAAVLSAATGGGPKPARIAPGSLPAAEEAALNVTLGHLDGGTIPTGPLATRWGVTFENREGRLPGRSYQLDPQNSPYTEYRVLVSGSQGAGPLRVVRNDVTGELYYTWTHYGQSGTPAFVQIR</sequence>
<dbReference type="GO" id="GO:0016787">
    <property type="term" value="F:hydrolase activity"/>
    <property type="evidence" value="ECO:0007669"/>
    <property type="project" value="UniProtKB-KW"/>
</dbReference>
<dbReference type="InterPro" id="IPR000026">
    <property type="entry name" value="N1-like"/>
</dbReference>
<dbReference type="NCBIfam" id="TIGR01643">
    <property type="entry name" value="YD_repeat_2x"/>
    <property type="match status" value="3"/>
</dbReference>
<gene>
    <name evidence="7" type="ORF">GA0070604_1597</name>
</gene>
<reference evidence="8" key="1">
    <citation type="submission" date="2016-06" db="EMBL/GenBank/DDBJ databases">
        <authorList>
            <person name="Varghese N."/>
            <person name="Submissions Spin"/>
        </authorList>
    </citation>
    <scope>NUCLEOTIDE SEQUENCE [LARGE SCALE GENOMIC DNA]</scope>
    <source>
        <strain evidence="8">DSM 44814</strain>
    </source>
</reference>
<dbReference type="STRING" id="227316.GA0070604_1597"/>
<dbReference type="NCBIfam" id="TIGR03696">
    <property type="entry name" value="Rhs_assc_core"/>
    <property type="match status" value="1"/>
</dbReference>
<dbReference type="PANTHER" id="PTHR32305">
    <property type="match status" value="1"/>
</dbReference>
<evidence type="ECO:0000256" key="1">
    <source>
        <dbReference type="ARBA" id="ARBA00022722"/>
    </source>
</evidence>
<evidence type="ECO:0000313" key="7">
    <source>
        <dbReference type="EMBL" id="SCL47959.1"/>
    </source>
</evidence>
<dbReference type="GO" id="GO:0004521">
    <property type="term" value="F:RNA endonuclease activity"/>
    <property type="evidence" value="ECO:0007669"/>
    <property type="project" value="InterPro"/>
</dbReference>
<dbReference type="Gene3D" id="2.180.10.10">
    <property type="entry name" value="RHS repeat-associated core"/>
    <property type="match status" value="2"/>
</dbReference>
<dbReference type="Pfam" id="PF25023">
    <property type="entry name" value="TEN_YD-shell"/>
    <property type="match status" value="1"/>
</dbReference>
<keyword evidence="1" id="KW-0540">Nuclease</keyword>
<organism evidence="7 8">
    <name type="scientific">Micromonospora eburnea</name>
    <dbReference type="NCBI Taxonomy" id="227316"/>
    <lineage>
        <taxon>Bacteria</taxon>
        <taxon>Bacillati</taxon>
        <taxon>Actinomycetota</taxon>
        <taxon>Actinomycetes</taxon>
        <taxon>Micromonosporales</taxon>
        <taxon>Micromonosporaceae</taxon>
        <taxon>Micromonospora</taxon>
    </lineage>
</organism>
<accession>A0A1C6U251</accession>
<feature type="region of interest" description="Disordered" evidence="4">
    <location>
        <begin position="66"/>
        <end position="85"/>
    </location>
</feature>
<dbReference type="InterPro" id="IPR056823">
    <property type="entry name" value="TEN-like_YD-shell"/>
</dbReference>
<evidence type="ECO:0000256" key="3">
    <source>
        <dbReference type="ARBA" id="ARBA00022801"/>
    </source>
</evidence>
<keyword evidence="3" id="KW-0378">Hydrolase</keyword>
<keyword evidence="2" id="KW-0677">Repeat</keyword>
<evidence type="ECO:0000256" key="4">
    <source>
        <dbReference type="SAM" id="MobiDB-lite"/>
    </source>
</evidence>
<dbReference type="InterPro" id="IPR031325">
    <property type="entry name" value="RHS_repeat"/>
</dbReference>
<keyword evidence="8" id="KW-1185">Reference proteome</keyword>